<dbReference type="GO" id="GO:0004519">
    <property type="term" value="F:endonuclease activity"/>
    <property type="evidence" value="ECO:0007669"/>
    <property type="project" value="UniProtKB-KW"/>
</dbReference>
<dbReference type="Proteomes" id="UP000185356">
    <property type="component" value="Segment"/>
</dbReference>
<evidence type="ECO:0000313" key="7">
    <source>
        <dbReference type="EMBL" id="AIX21214.1"/>
    </source>
</evidence>
<dbReference type="EMBL" id="KJ019083">
    <property type="protein sequence ID" value="AIX27042.1"/>
    <property type="molecule type" value="Genomic_DNA"/>
</dbReference>
<dbReference type="Proteomes" id="UP000185370">
    <property type="component" value="Segment"/>
</dbReference>
<dbReference type="Proteomes" id="UP000185354">
    <property type="component" value="Segment"/>
</dbReference>
<dbReference type="KEGG" id="vg:24171520"/>
<dbReference type="Proteomes" id="UP000185372">
    <property type="component" value="Genome"/>
</dbReference>
<dbReference type="Gene3D" id="3.60.21.10">
    <property type="match status" value="1"/>
</dbReference>
<evidence type="ECO:0000313" key="24">
    <source>
        <dbReference type="EMBL" id="AIX36528.1"/>
    </source>
</evidence>
<dbReference type="Proteomes" id="UP000185382">
    <property type="component" value="Segment"/>
</dbReference>
<evidence type="ECO:0000313" key="4">
    <source>
        <dbReference type="EMBL" id="AIX18695.1"/>
    </source>
</evidence>
<dbReference type="EMBL" id="KJ019164">
    <property type="protein sequence ID" value="AIX46808.1"/>
    <property type="molecule type" value="Genomic_DNA"/>
</dbReference>
<dbReference type="Proteomes" id="UP000185386">
    <property type="component" value="Segment"/>
</dbReference>
<dbReference type="EMBL" id="KJ019075">
    <property type="protein sequence ID" value="AIX25324.1"/>
    <property type="molecule type" value="Genomic_DNA"/>
</dbReference>
<dbReference type="EMBL" id="KJ019129">
    <property type="protein sequence ID" value="AIX38324.1"/>
    <property type="molecule type" value="Genomic_DNA"/>
</dbReference>
<evidence type="ECO:0000313" key="20">
    <source>
        <dbReference type="EMBL" id="AIX35232.1"/>
    </source>
</evidence>
<dbReference type="SUPFAM" id="SSF56300">
    <property type="entry name" value="Metallo-dependent phosphatases"/>
    <property type="match status" value="1"/>
</dbReference>
<dbReference type="EMBL" id="KJ019121">
    <property type="protein sequence ID" value="AIX36528.1"/>
    <property type="molecule type" value="Genomic_DNA"/>
</dbReference>
<evidence type="ECO:0000313" key="12">
    <source>
        <dbReference type="EMBL" id="AIX25105.1"/>
    </source>
</evidence>
<dbReference type="EMBL" id="KJ019057">
    <property type="protein sequence ID" value="AIX21214.1"/>
    <property type="molecule type" value="Genomic_DNA"/>
</dbReference>
<evidence type="ECO:0000313" key="11">
    <source>
        <dbReference type="EMBL" id="AIX24888.1"/>
    </source>
</evidence>
<dbReference type="EMBL" id="KJ019046">
    <property type="protein sequence ID" value="AIX18695.1"/>
    <property type="molecule type" value="Genomic_DNA"/>
</dbReference>
<dbReference type="Proteomes" id="UP000185350">
    <property type="component" value="Segment"/>
</dbReference>
<dbReference type="InterPro" id="IPR029052">
    <property type="entry name" value="Metallo-depent_PP-like"/>
</dbReference>
<evidence type="ECO:0000313" key="26">
    <source>
        <dbReference type="EMBL" id="AIX38324.1"/>
    </source>
</evidence>
<dbReference type="Proteomes" id="UP000185355">
    <property type="component" value="Segment"/>
</dbReference>
<dbReference type="RefSeq" id="YP_009133452.1">
    <property type="nucleotide sequence ID" value="NC_026923.1"/>
</dbReference>
<dbReference type="Proteomes" id="UP000185348">
    <property type="component" value="Segment"/>
</dbReference>
<dbReference type="EMBL" id="KJ019070">
    <property type="protein sequence ID" value="AIX24235.1"/>
    <property type="molecule type" value="Genomic_DNA"/>
</dbReference>
<dbReference type="Proteomes" id="UP000185366">
    <property type="component" value="Segment"/>
</dbReference>
<evidence type="ECO:0000313" key="32">
    <source>
        <dbReference type="Proteomes" id="UP000185346"/>
    </source>
</evidence>
<evidence type="ECO:0000313" key="16">
    <source>
        <dbReference type="EMBL" id="AIX26188.1"/>
    </source>
</evidence>
<sequence>MKILLITDQHFGVRNDHQAYINMYRKFYTEIVIPFIKVHGITNIICLGDTFDKRKSINFMSLDEAKEMWFTPLADLGVKMDMLVGNHDIYYKNTLRINAPDELLSGYSNINVITSPTRVVYGGLPILLLPWICDENHAEVLGKVASTDAKVCMGHLELNGFEAHPGAVMTMGMDPNIFNKFEKVYTGHYHQKSNKGNVNYLGNPYQLYWNDYAQKRGFHVFDTDTLKTTFYRNPFDMFHKVYYNDTVSVDFNKLKGTYVKVIVEDKGDQVKFDQFIRQMQSAEVADLKIIEDLGVELESGIEVVETEDTLSLLETYIDDIEIKANKDSIKSIMKSLYVEACSF</sequence>
<evidence type="ECO:0000313" key="2">
    <source>
        <dbReference type="EMBL" id="AIX16231.1"/>
    </source>
</evidence>
<dbReference type="EMBL" id="KJ019073">
    <property type="protein sequence ID" value="AIX24888.1"/>
    <property type="molecule type" value="Genomic_DNA"/>
</dbReference>
<dbReference type="InterPro" id="IPR050535">
    <property type="entry name" value="DNA_Repair-Maintenance_Comp"/>
</dbReference>
<evidence type="ECO:0000313" key="15">
    <source>
        <dbReference type="EMBL" id="AIX25971.1"/>
    </source>
</evidence>
<keyword evidence="21" id="KW-0378">Hydrolase</keyword>
<dbReference type="EMBL" id="KJ019036">
    <property type="protein sequence ID" value="AIX16416.1"/>
    <property type="molecule type" value="Genomic_DNA"/>
</dbReference>
<dbReference type="EMBL" id="KJ019048">
    <property type="protein sequence ID" value="AIX19132.1"/>
    <property type="molecule type" value="Genomic_DNA"/>
</dbReference>
<dbReference type="EMBL" id="KJ019079">
    <property type="protein sequence ID" value="AIX26188.1"/>
    <property type="molecule type" value="Genomic_DNA"/>
</dbReference>
<name>A0A0E3FV99_9CAUD</name>
<evidence type="ECO:0000313" key="9">
    <source>
        <dbReference type="EMBL" id="AIX24235.1"/>
    </source>
</evidence>
<dbReference type="Proteomes" id="UP000185349">
    <property type="component" value="Segment"/>
</dbReference>
<dbReference type="Proteomes" id="UP000185384">
    <property type="component" value="Segment"/>
</dbReference>
<evidence type="ECO:0000313" key="8">
    <source>
        <dbReference type="EMBL" id="AIX22443.1"/>
    </source>
</evidence>
<dbReference type="EMBL" id="KJ019136">
    <property type="protein sequence ID" value="AIX39835.1"/>
    <property type="molecule type" value="Genomic_DNA"/>
</dbReference>
<dbReference type="Proteomes" id="UP000185374">
    <property type="component" value="Segment"/>
</dbReference>
<evidence type="ECO:0000313" key="22">
    <source>
        <dbReference type="EMBL" id="AIX36093.1"/>
    </source>
</evidence>
<dbReference type="EMBL" id="KJ019120">
    <property type="protein sequence ID" value="AIX36311.1"/>
    <property type="molecule type" value="Genomic_DNA"/>
</dbReference>
<evidence type="ECO:0000313" key="1">
    <source>
        <dbReference type="EMBL" id="AIX15585.1"/>
    </source>
</evidence>
<reference evidence="31 32" key="1">
    <citation type="submission" date="2013-12" db="EMBL/GenBank/DDBJ databases">
        <title>Ecological redundancy of diverse viral populations within a natural community.</title>
        <authorList>
            <person name="Gregory A.C."/>
            <person name="LaButti K."/>
            <person name="Copeland A."/>
            <person name="Woyke T."/>
            <person name="Sullivan M.B."/>
        </authorList>
    </citation>
    <scope>NUCLEOTIDE SEQUENCE [LARGE SCALE GENOMIC DNA]</scope>
    <source>
        <strain evidence="27">Syn7803C102</strain>
        <strain evidence="28">Syn7803C108</strain>
        <strain evidence="29">Syn7803C109</strain>
        <strain evidence="30">Syn7803C39</strain>
        <strain evidence="1">Syn7803C49</strain>
        <strain evidence="2">Syn7803C55</strain>
        <strain evidence="3">Syn7803C57</strain>
        <strain evidence="4">Syn7803C72</strain>
        <strain evidence="5">Syn7803C75</strain>
        <strain evidence="6">Syn7803C77</strain>
        <strain evidence="7">Syn7803C89</strain>
        <strain evidence="8">Syn7803C93</strain>
        <strain evidence="9">Syn7803US104</strain>
        <strain evidence="10">Syn7803US108</strain>
        <strain evidence="11">Syn7803US109</strain>
        <strain evidence="12">Syn7803US110</strain>
        <strain evidence="13">Syn7803US111</strain>
        <strain evidence="14">Syn7803US113</strain>
        <strain evidence="15">Syn7803US114</strain>
        <strain evidence="16">Syn7803US115</strain>
        <strain evidence="17">Syn7803US122</strain>
        <strain evidence="19">Syn7803US5</strain>
        <strain evidence="18">Syn7803US59</strain>
        <strain evidence="20">Syn7803US61</strain>
        <strain evidence="21">Syn7803US63</strain>
        <strain evidence="22">Syn7803US65</strain>
        <strain evidence="23">Syn7803US71</strain>
        <strain evidence="24">Syn7803US78</strain>
        <strain evidence="25">Syn7803US83</strain>
        <strain evidence="26">Syn7803US89</strain>
    </source>
</reference>
<dbReference type="Proteomes" id="UP000185369">
    <property type="component" value="Segment"/>
</dbReference>
<evidence type="ECO:0000313" key="17">
    <source>
        <dbReference type="EMBL" id="AIX27042.1"/>
    </source>
</evidence>
<evidence type="ECO:0000313" key="21">
    <source>
        <dbReference type="EMBL" id="AIX35654.1"/>
    </source>
</evidence>
<proteinExistence type="predicted"/>
<dbReference type="EMBL" id="KJ019078">
    <property type="protein sequence ID" value="AIX25971.1"/>
    <property type="molecule type" value="Genomic_DNA"/>
</dbReference>
<dbReference type="EMBL" id="KJ019119">
    <property type="protein sequence ID" value="AIX36093.1"/>
    <property type="molecule type" value="Genomic_DNA"/>
</dbReference>
<dbReference type="Proteomes" id="UP000185362">
    <property type="component" value="Segment"/>
</dbReference>
<dbReference type="GeneID" id="24171520"/>
<gene>
    <name evidence="27" type="ORF">Syn7803C102_109</name>
    <name evidence="28" type="ORF">Syn7803C108_110</name>
    <name evidence="29" type="ORF">Syn7803C109_109</name>
    <name evidence="30" type="ORF">Syn7803C39_109</name>
    <name evidence="1" type="ORF">Syn7803C49_109</name>
    <name evidence="2" type="ORF">Syn7803C55_106</name>
    <name evidence="3" type="ORF">Syn7803C57_109</name>
    <name evidence="4" type="ORF">Syn7803C72_109</name>
    <name evidence="5" type="ORF">Syn7803C75_110</name>
    <name evidence="6" type="ORF">Syn7803C77_109</name>
    <name evidence="7" type="ORF">Syn7803C89_109</name>
    <name evidence="8" type="ORF">Syn7803C93_109</name>
    <name evidence="9" type="ORF">Syn7803US104_110</name>
    <name evidence="10" type="ORF">Syn7803US108_109</name>
    <name evidence="11" type="ORF">Syn7803US109_110</name>
    <name evidence="12" type="ORF">Syn7803US110_109</name>
    <name evidence="13" type="ORF">Syn7803US111_109</name>
    <name evidence="14" type="ORF">Syn7803US113_109</name>
    <name evidence="15" type="ORF">Syn7803US114_109</name>
    <name evidence="16" type="ORF">Syn7803US115_108</name>
    <name evidence="17" type="ORF">Syn7803US122_109</name>
    <name evidence="18" type="ORF">Syn7803US59_109</name>
    <name evidence="19" type="ORF">Syn7803US5_110</name>
    <name evidence="20" type="ORF">Syn7803US61_108</name>
    <name evidence="21" type="ORF">Syn7803US63_108</name>
    <name evidence="22" type="ORF">Syn7803US65_111</name>
    <name evidence="23" type="ORF">Syn7803US71_109</name>
    <name evidence="24" type="ORF">Syn7803US78_109</name>
    <name evidence="25" type="ORF">Syn7803US83_109</name>
    <name evidence="26" type="ORF">Syn7803US89_109</name>
</gene>
<dbReference type="Proteomes" id="UP000185346">
    <property type="component" value="Segment"/>
</dbReference>
<evidence type="ECO:0000313" key="31">
    <source>
        <dbReference type="Proteomes" id="UP000185344"/>
    </source>
</evidence>
<evidence type="ECO:0000313" key="14">
    <source>
        <dbReference type="EMBL" id="AIX25753.1"/>
    </source>
</evidence>
<evidence type="ECO:0000313" key="33">
    <source>
        <dbReference type="Proteomes" id="UP000185353"/>
    </source>
</evidence>
<evidence type="ECO:0000313" key="10">
    <source>
        <dbReference type="EMBL" id="AIX24669.1"/>
    </source>
</evidence>
<dbReference type="Proteomes" id="UP000185377">
    <property type="component" value="Segment"/>
</dbReference>
<evidence type="ECO:0000313" key="18">
    <source>
        <dbReference type="EMBL" id="AIX34588.1"/>
    </source>
</evidence>
<dbReference type="PANTHER" id="PTHR30337">
    <property type="entry name" value="COMPONENT OF ATP-DEPENDENT DSDNA EXONUCLEASE"/>
    <property type="match status" value="1"/>
</dbReference>
<dbReference type="OrthoDB" id="3083at10239"/>
<dbReference type="EMBL" id="KJ019035">
    <property type="protein sequence ID" value="AIX16231.1"/>
    <property type="molecule type" value="Genomic_DNA"/>
</dbReference>
<evidence type="ECO:0000313" key="13">
    <source>
        <dbReference type="EMBL" id="AIX25324.1"/>
    </source>
</evidence>
<dbReference type="Proteomes" id="UP000185353">
    <property type="component" value="Segment"/>
</dbReference>
<keyword evidence="21" id="KW-0255">Endonuclease</keyword>
<dbReference type="Proteomes" id="UP000185375">
    <property type="component" value="Segment"/>
</dbReference>
<dbReference type="EMBL" id="KJ019072">
    <property type="protein sequence ID" value="AIX24669.1"/>
    <property type="molecule type" value="Genomic_DNA"/>
</dbReference>
<dbReference type="Proteomes" id="UP000185376">
    <property type="component" value="Segment"/>
</dbReference>
<accession>A0A0E3FV99</accession>
<keyword evidence="21" id="KW-0540">Nuclease</keyword>
<dbReference type="Proteomes" id="UP000185357">
    <property type="component" value="Segment"/>
</dbReference>
<evidence type="ECO:0000313" key="19">
    <source>
        <dbReference type="EMBL" id="AIX34808.1"/>
    </source>
</evidence>
<evidence type="ECO:0000313" key="5">
    <source>
        <dbReference type="EMBL" id="AIX19132.1"/>
    </source>
</evidence>
<organism evidence="21 33">
    <name type="scientific">Synechococcus phage ACG-2014d</name>
    <dbReference type="NCBI Taxonomy" id="1493509"/>
    <lineage>
        <taxon>Viruses</taxon>
        <taxon>Duplodnaviria</taxon>
        <taxon>Heunggongvirae</taxon>
        <taxon>Uroviricota</taxon>
        <taxon>Caudoviricetes</taxon>
        <taxon>Pantevenvirales</taxon>
        <taxon>Kyanoviridae</taxon>
        <taxon>Lowelvirus</taxon>
        <taxon>Lowelvirus tuscon4d</taxon>
    </lineage>
</organism>
<evidence type="ECO:0000313" key="27">
    <source>
        <dbReference type="EMBL" id="AIX39835.1"/>
    </source>
</evidence>
<evidence type="ECO:0000313" key="3">
    <source>
        <dbReference type="EMBL" id="AIX16416.1"/>
    </source>
</evidence>
<dbReference type="Proteomes" id="UP000185385">
    <property type="component" value="Segment"/>
</dbReference>
<dbReference type="Proteomes" id="UP000185344">
    <property type="component" value="Segment"/>
</dbReference>
<dbReference type="EMBL" id="KJ019140">
    <property type="protein sequence ID" value="AIX40690.1"/>
    <property type="molecule type" value="Genomic_DNA"/>
</dbReference>
<dbReference type="Proteomes" id="UP000185368">
    <property type="component" value="Segment"/>
</dbReference>
<evidence type="ECO:0000313" key="28">
    <source>
        <dbReference type="EMBL" id="AIX40472.1"/>
    </source>
</evidence>
<dbReference type="Proteomes" id="UP000185381">
    <property type="component" value="Genome"/>
</dbReference>
<dbReference type="EMBL" id="KJ019115">
    <property type="protein sequence ID" value="AIX35232.1"/>
    <property type="molecule type" value="Genomic_DNA"/>
</dbReference>
<evidence type="ECO:0000313" key="6">
    <source>
        <dbReference type="EMBL" id="AIX19566.1"/>
    </source>
</evidence>
<dbReference type="Proteomes" id="UP000185379">
    <property type="component" value="Segment"/>
</dbReference>
<evidence type="ECO:0000313" key="23">
    <source>
        <dbReference type="EMBL" id="AIX36311.1"/>
    </source>
</evidence>
<dbReference type="CDD" id="cd00838">
    <property type="entry name" value="MPP_superfamily"/>
    <property type="match status" value="1"/>
</dbReference>
<dbReference type="EMBL" id="KJ019032">
    <property type="protein sequence ID" value="AIX15585.1"/>
    <property type="molecule type" value="Genomic_DNA"/>
</dbReference>
<evidence type="ECO:0000313" key="29">
    <source>
        <dbReference type="EMBL" id="AIX40690.1"/>
    </source>
</evidence>
<dbReference type="EMBL" id="KJ019139">
    <property type="protein sequence ID" value="AIX40472.1"/>
    <property type="molecule type" value="Genomic_DNA"/>
</dbReference>
<dbReference type="EMBL" id="KJ019050">
    <property type="protein sequence ID" value="AIX19566.1"/>
    <property type="molecule type" value="Genomic_DNA"/>
</dbReference>
<dbReference type="Proteomes" id="UP000185347">
    <property type="component" value="Segment"/>
</dbReference>
<dbReference type="Proteomes" id="UP000185351">
    <property type="component" value="Segment"/>
</dbReference>
<dbReference type="EMBL" id="KJ019112">
    <property type="protein sequence ID" value="AIX34588.1"/>
    <property type="molecule type" value="Genomic_DNA"/>
</dbReference>
<dbReference type="Proteomes" id="UP000185380">
    <property type="component" value="Segment"/>
</dbReference>
<dbReference type="EMBL" id="KJ019074">
    <property type="protein sequence ID" value="AIX25105.1"/>
    <property type="molecule type" value="Genomic_DNA"/>
</dbReference>
<dbReference type="Proteomes" id="UP000185383">
    <property type="component" value="Segment"/>
</dbReference>
<dbReference type="EMBL" id="KJ019062">
    <property type="protein sequence ID" value="AIX22443.1"/>
    <property type="molecule type" value="Genomic_DNA"/>
</dbReference>
<evidence type="ECO:0000313" key="30">
    <source>
        <dbReference type="EMBL" id="AIX46808.1"/>
    </source>
</evidence>
<dbReference type="EMBL" id="KJ019126">
    <property type="protein sequence ID" value="AIX37673.1"/>
    <property type="molecule type" value="Genomic_DNA"/>
</dbReference>
<dbReference type="EMBL" id="KJ019117">
    <property type="protein sequence ID" value="AIX35654.1"/>
    <property type="molecule type" value="Genomic_DNA"/>
</dbReference>
<evidence type="ECO:0000313" key="25">
    <source>
        <dbReference type="EMBL" id="AIX37673.1"/>
    </source>
</evidence>
<dbReference type="EMBL" id="KJ019113">
    <property type="protein sequence ID" value="AIX34808.1"/>
    <property type="molecule type" value="Genomic_DNA"/>
</dbReference>
<dbReference type="EMBL" id="KJ019077">
    <property type="protein sequence ID" value="AIX25753.1"/>
    <property type="molecule type" value="Genomic_DNA"/>
</dbReference>
<protein>
    <submittedName>
        <fullName evidence="21">Recombination endonuclease</fullName>
    </submittedName>
</protein>